<feature type="transmembrane region" description="Helical" evidence="8">
    <location>
        <begin position="49"/>
        <end position="67"/>
    </location>
</feature>
<keyword evidence="6 8" id="KW-0472">Membrane</keyword>
<dbReference type="InterPro" id="IPR020846">
    <property type="entry name" value="MFS_dom"/>
</dbReference>
<keyword evidence="5 8" id="KW-1133">Transmembrane helix</keyword>
<feature type="transmembrane region" description="Helical" evidence="8">
    <location>
        <begin position="208"/>
        <end position="228"/>
    </location>
</feature>
<comment type="caution">
    <text evidence="10">The sequence shown here is derived from an EMBL/GenBank/DDBJ whole genome shotgun (WGS) entry which is preliminary data.</text>
</comment>
<comment type="similarity">
    <text evidence="2">Belongs to the major facilitator superfamily. TCR/Tet family.</text>
</comment>
<feature type="transmembrane region" description="Helical" evidence="8">
    <location>
        <begin position="87"/>
        <end position="107"/>
    </location>
</feature>
<dbReference type="Pfam" id="PF07690">
    <property type="entry name" value="MFS_1"/>
    <property type="match status" value="1"/>
</dbReference>
<dbReference type="PANTHER" id="PTHR23501">
    <property type="entry name" value="MAJOR FACILITATOR SUPERFAMILY"/>
    <property type="match status" value="1"/>
</dbReference>
<dbReference type="GO" id="GO:0022857">
    <property type="term" value="F:transmembrane transporter activity"/>
    <property type="evidence" value="ECO:0007669"/>
    <property type="project" value="InterPro"/>
</dbReference>
<dbReference type="AlphaFoldDB" id="A0A7D8UVY4"/>
<evidence type="ECO:0000259" key="9">
    <source>
        <dbReference type="PROSITE" id="PS50850"/>
    </source>
</evidence>
<sequence length="569" mass="61070">MSVQNTDDGVGLATARASYDQSKVSDHNNSKIEEPTQVLTRKPRSMSTLSWICVVISLISSMFLFALDNTVVADVQASIIDSLNDEQMLPWVSVSYPLGVIAINLLISNLFILFDNKVLFIAGVALFEAGSAICGAAPNMTALIFARVICGLGGAGIYIGAMNLLSVLTTESERPFYLSLVGLTWGAGTVLGPIIGGALADSSATWRWAFYLNLCVGAVVAPVFIFLLPSHNPGKQASVLGRLRTLDWLGAILNAGALISLVMGISFGGGVFPWKSRQIIGLFVCSGVLWTLFFFQQAFALWTTEENRLFPVRYLRSKEMTLLFLQIVSAGIPVYIPLYFVPLYFQFVRSDTSLAAAKRLLPLVFFQVAGVILTGALISKVAYYMMIFLAGGILSLIGGTLLYLVKIDTSAGAIYGYSILVGLGSGLYIQAAYPVAQLKVNPSEIPRVVAFIGYGNIIGITLALTLSGSIFLNEATNRISSVLPLIPKLAIQQAITGARGTFFHTIDPVEQKAVLEAIVRSVGNVYIVVIVSSAVSIIVSVFMKREKLPKKGPEGQDSGIVLDENAGHV</sequence>
<proteinExistence type="inferred from homology"/>
<keyword evidence="3" id="KW-0813">Transport</keyword>
<feature type="domain" description="Major facilitator superfamily (MFS) profile" evidence="9">
    <location>
        <begin position="54"/>
        <end position="548"/>
    </location>
</feature>
<dbReference type="SUPFAM" id="SSF103473">
    <property type="entry name" value="MFS general substrate transporter"/>
    <property type="match status" value="2"/>
</dbReference>
<comment type="subcellular location">
    <subcellularLocation>
        <location evidence="1">Membrane</location>
        <topology evidence="1">Multi-pass membrane protein</topology>
    </subcellularLocation>
</comment>
<name>A0A7D8UVY4_9HELO</name>
<protein>
    <submittedName>
        <fullName evidence="10">Efflux pump patC</fullName>
    </submittedName>
</protein>
<dbReference type="Gene3D" id="1.20.1250.20">
    <property type="entry name" value="MFS general substrate transporter like domains"/>
    <property type="match status" value="1"/>
</dbReference>
<feature type="transmembrane region" description="Helical" evidence="8">
    <location>
        <begin position="525"/>
        <end position="543"/>
    </location>
</feature>
<dbReference type="EMBL" id="QGMG01000027">
    <property type="protein sequence ID" value="TVY58758.1"/>
    <property type="molecule type" value="Genomic_DNA"/>
</dbReference>
<evidence type="ECO:0000313" key="10">
    <source>
        <dbReference type="EMBL" id="TVY58758.1"/>
    </source>
</evidence>
<feature type="transmembrane region" description="Helical" evidence="8">
    <location>
        <begin position="360"/>
        <end position="378"/>
    </location>
</feature>
<feature type="transmembrane region" description="Helical" evidence="8">
    <location>
        <begin position="177"/>
        <end position="196"/>
    </location>
</feature>
<evidence type="ECO:0000313" key="11">
    <source>
        <dbReference type="Proteomes" id="UP000481288"/>
    </source>
</evidence>
<evidence type="ECO:0000256" key="6">
    <source>
        <dbReference type="ARBA" id="ARBA00023136"/>
    </source>
</evidence>
<feature type="transmembrane region" description="Helical" evidence="8">
    <location>
        <begin position="385"/>
        <end position="405"/>
    </location>
</feature>
<dbReference type="GO" id="GO:0005886">
    <property type="term" value="C:plasma membrane"/>
    <property type="evidence" value="ECO:0007669"/>
    <property type="project" value="TreeGrafter"/>
</dbReference>
<dbReference type="OrthoDB" id="10021397at2759"/>
<dbReference type="Proteomes" id="UP000481288">
    <property type="component" value="Unassembled WGS sequence"/>
</dbReference>
<feature type="transmembrane region" description="Helical" evidence="8">
    <location>
        <begin position="448"/>
        <end position="472"/>
    </location>
</feature>
<dbReference type="InterPro" id="IPR036259">
    <property type="entry name" value="MFS_trans_sf"/>
</dbReference>
<evidence type="ECO:0000256" key="4">
    <source>
        <dbReference type="ARBA" id="ARBA00022692"/>
    </source>
</evidence>
<feature type="transmembrane region" description="Helical" evidence="8">
    <location>
        <begin position="144"/>
        <end position="165"/>
    </location>
</feature>
<dbReference type="InterPro" id="IPR011701">
    <property type="entry name" value="MFS"/>
</dbReference>
<evidence type="ECO:0000256" key="3">
    <source>
        <dbReference type="ARBA" id="ARBA00022448"/>
    </source>
</evidence>
<dbReference type="PROSITE" id="PS50850">
    <property type="entry name" value="MFS"/>
    <property type="match status" value="1"/>
</dbReference>
<dbReference type="PANTHER" id="PTHR23501:SF12">
    <property type="entry name" value="MAJOR FACILITATOR SUPERFAMILY (MFS) PROFILE DOMAIN-CONTAINING PROTEIN-RELATED"/>
    <property type="match status" value="1"/>
</dbReference>
<evidence type="ECO:0000256" key="8">
    <source>
        <dbReference type="SAM" id="Phobius"/>
    </source>
</evidence>
<gene>
    <name evidence="10" type="primary">patC_3</name>
    <name evidence="10" type="ORF">LCER1_G001471</name>
</gene>
<evidence type="ECO:0000256" key="1">
    <source>
        <dbReference type="ARBA" id="ARBA00004141"/>
    </source>
</evidence>
<keyword evidence="11" id="KW-1185">Reference proteome</keyword>
<evidence type="ECO:0000256" key="2">
    <source>
        <dbReference type="ARBA" id="ARBA00007520"/>
    </source>
</evidence>
<feature type="region of interest" description="Disordered" evidence="7">
    <location>
        <begin position="549"/>
        <end position="569"/>
    </location>
</feature>
<feature type="transmembrane region" description="Helical" evidence="8">
    <location>
        <begin position="248"/>
        <end position="267"/>
    </location>
</feature>
<feature type="transmembrane region" description="Helical" evidence="8">
    <location>
        <begin position="322"/>
        <end position="340"/>
    </location>
</feature>
<keyword evidence="4 8" id="KW-0812">Transmembrane</keyword>
<accession>A0A7D8UVY4</accession>
<evidence type="ECO:0000256" key="7">
    <source>
        <dbReference type="SAM" id="MobiDB-lite"/>
    </source>
</evidence>
<organism evidence="10 11">
    <name type="scientific">Lachnellula cervina</name>
    <dbReference type="NCBI Taxonomy" id="1316786"/>
    <lineage>
        <taxon>Eukaryota</taxon>
        <taxon>Fungi</taxon>
        <taxon>Dikarya</taxon>
        <taxon>Ascomycota</taxon>
        <taxon>Pezizomycotina</taxon>
        <taxon>Leotiomycetes</taxon>
        <taxon>Helotiales</taxon>
        <taxon>Lachnaceae</taxon>
        <taxon>Lachnellula</taxon>
    </lineage>
</organism>
<reference evidence="10 11" key="1">
    <citation type="submission" date="2018-05" db="EMBL/GenBank/DDBJ databases">
        <title>Whole genome sequencing for identification of molecular markers to develop diagnostic detection tools for the regulated plant pathogen Lachnellula willkommii.</title>
        <authorList>
            <person name="Giroux E."/>
            <person name="Bilodeau G."/>
        </authorList>
    </citation>
    <scope>NUCLEOTIDE SEQUENCE [LARGE SCALE GENOMIC DNA]</scope>
    <source>
        <strain evidence="10 11">CBS 625.97</strain>
    </source>
</reference>
<evidence type="ECO:0000256" key="5">
    <source>
        <dbReference type="ARBA" id="ARBA00022989"/>
    </source>
</evidence>
<feature type="transmembrane region" description="Helical" evidence="8">
    <location>
        <begin position="417"/>
        <end position="436"/>
    </location>
</feature>
<feature type="transmembrane region" description="Helical" evidence="8">
    <location>
        <begin position="279"/>
        <end position="302"/>
    </location>
</feature>